<dbReference type="InterPro" id="IPR008792">
    <property type="entry name" value="PQQD"/>
</dbReference>
<dbReference type="Pfam" id="PF05402">
    <property type="entry name" value="PqqD"/>
    <property type="match status" value="1"/>
</dbReference>
<name>A0ABV8EVP7_9ACTN</name>
<comment type="caution">
    <text evidence="1">The sequence shown here is derived from an EMBL/GenBank/DDBJ whole genome shotgun (WGS) entry which is preliminary data.</text>
</comment>
<proteinExistence type="predicted"/>
<dbReference type="RefSeq" id="WP_352011058.1">
    <property type="nucleotide sequence ID" value="NZ_JBHSBC010000004.1"/>
</dbReference>
<evidence type="ECO:0000313" key="1">
    <source>
        <dbReference type="EMBL" id="MFC3979736.1"/>
    </source>
</evidence>
<keyword evidence="2" id="KW-1185">Reference proteome</keyword>
<organism evidence="1 2">
    <name type="scientific">Streptosporangium jomthongense</name>
    <dbReference type="NCBI Taxonomy" id="1193683"/>
    <lineage>
        <taxon>Bacteria</taxon>
        <taxon>Bacillati</taxon>
        <taxon>Actinomycetota</taxon>
        <taxon>Actinomycetes</taxon>
        <taxon>Streptosporangiales</taxon>
        <taxon>Streptosporangiaceae</taxon>
        <taxon>Streptosporangium</taxon>
    </lineage>
</organism>
<gene>
    <name evidence="1" type="ORF">ACFOYY_06380</name>
</gene>
<dbReference type="EMBL" id="JBHSBC010000004">
    <property type="protein sequence ID" value="MFC3979736.1"/>
    <property type="molecule type" value="Genomic_DNA"/>
</dbReference>
<protein>
    <submittedName>
        <fullName evidence="1">PqqD family protein</fullName>
    </submittedName>
</protein>
<sequence>MEQLSPEAVPVPRLDVRVRNVGGTITVAWGESVFELSETAGFLWRRVDGRRSLRELALLLAGEYAVDAETALLDTAETMTALADGGLVRLR</sequence>
<dbReference type="Gene3D" id="1.10.10.1150">
    <property type="entry name" value="Coenzyme PQQ synthesis protein D (PqqD)"/>
    <property type="match status" value="1"/>
</dbReference>
<accession>A0ABV8EVP7</accession>
<dbReference type="InterPro" id="IPR041881">
    <property type="entry name" value="PqqD_sf"/>
</dbReference>
<reference evidence="2" key="1">
    <citation type="journal article" date="2019" name="Int. J. Syst. Evol. Microbiol.">
        <title>The Global Catalogue of Microorganisms (GCM) 10K type strain sequencing project: providing services to taxonomists for standard genome sequencing and annotation.</title>
        <authorList>
            <consortium name="The Broad Institute Genomics Platform"/>
            <consortium name="The Broad Institute Genome Sequencing Center for Infectious Disease"/>
            <person name="Wu L."/>
            <person name="Ma J."/>
        </authorList>
    </citation>
    <scope>NUCLEOTIDE SEQUENCE [LARGE SCALE GENOMIC DNA]</scope>
    <source>
        <strain evidence="2">TBRC 7912</strain>
    </source>
</reference>
<evidence type="ECO:0000313" key="2">
    <source>
        <dbReference type="Proteomes" id="UP001595698"/>
    </source>
</evidence>
<dbReference type="Proteomes" id="UP001595698">
    <property type="component" value="Unassembled WGS sequence"/>
</dbReference>